<gene>
    <name evidence="2" type="ORF">Sradi_5621700</name>
</gene>
<reference evidence="2" key="2">
    <citation type="journal article" date="2024" name="Plant">
        <title>Genomic evolution and insights into agronomic trait innovations of Sesamum species.</title>
        <authorList>
            <person name="Miao H."/>
            <person name="Wang L."/>
            <person name="Qu L."/>
            <person name="Liu H."/>
            <person name="Sun Y."/>
            <person name="Le M."/>
            <person name="Wang Q."/>
            <person name="Wei S."/>
            <person name="Zheng Y."/>
            <person name="Lin W."/>
            <person name="Duan Y."/>
            <person name="Cao H."/>
            <person name="Xiong S."/>
            <person name="Wang X."/>
            <person name="Wei L."/>
            <person name="Li C."/>
            <person name="Ma Q."/>
            <person name="Ju M."/>
            <person name="Zhao R."/>
            <person name="Li G."/>
            <person name="Mu C."/>
            <person name="Tian Q."/>
            <person name="Mei H."/>
            <person name="Zhang T."/>
            <person name="Gao T."/>
            <person name="Zhang H."/>
        </authorList>
    </citation>
    <scope>NUCLEOTIDE SEQUENCE</scope>
    <source>
        <strain evidence="2">G02</strain>
    </source>
</reference>
<protein>
    <submittedName>
        <fullName evidence="2">Uncharacterized protein</fullName>
    </submittedName>
</protein>
<comment type="caution">
    <text evidence="2">The sequence shown here is derived from an EMBL/GenBank/DDBJ whole genome shotgun (WGS) entry which is preliminary data.</text>
</comment>
<feature type="region of interest" description="Disordered" evidence="1">
    <location>
        <begin position="1"/>
        <end position="101"/>
    </location>
</feature>
<name>A0AAW2KYR6_SESRA</name>
<proteinExistence type="predicted"/>
<organism evidence="2">
    <name type="scientific">Sesamum radiatum</name>
    <name type="common">Black benniseed</name>
    <dbReference type="NCBI Taxonomy" id="300843"/>
    <lineage>
        <taxon>Eukaryota</taxon>
        <taxon>Viridiplantae</taxon>
        <taxon>Streptophyta</taxon>
        <taxon>Embryophyta</taxon>
        <taxon>Tracheophyta</taxon>
        <taxon>Spermatophyta</taxon>
        <taxon>Magnoliopsida</taxon>
        <taxon>eudicotyledons</taxon>
        <taxon>Gunneridae</taxon>
        <taxon>Pentapetalae</taxon>
        <taxon>asterids</taxon>
        <taxon>lamiids</taxon>
        <taxon>Lamiales</taxon>
        <taxon>Pedaliaceae</taxon>
        <taxon>Sesamum</taxon>
    </lineage>
</organism>
<dbReference type="AlphaFoldDB" id="A0AAW2KYR6"/>
<reference evidence="2" key="1">
    <citation type="submission" date="2020-06" db="EMBL/GenBank/DDBJ databases">
        <authorList>
            <person name="Li T."/>
            <person name="Hu X."/>
            <person name="Zhang T."/>
            <person name="Song X."/>
            <person name="Zhang H."/>
            <person name="Dai N."/>
            <person name="Sheng W."/>
            <person name="Hou X."/>
            <person name="Wei L."/>
        </authorList>
    </citation>
    <scope>NUCLEOTIDE SEQUENCE</scope>
    <source>
        <strain evidence="2">G02</strain>
        <tissue evidence="2">Leaf</tissue>
    </source>
</reference>
<evidence type="ECO:0000256" key="1">
    <source>
        <dbReference type="SAM" id="MobiDB-lite"/>
    </source>
</evidence>
<evidence type="ECO:0000313" key="2">
    <source>
        <dbReference type="EMBL" id="KAL0312224.1"/>
    </source>
</evidence>
<sequence>MDKSKNRTDLLAAGRKKLQQFRQKKDGKGSNSKSSGKAGKGGRDTTVGTAAEAEAESAVTQQHAADEERSTHGANDTITLSESTGRVDPVASDATSASGELSAKSGVLEVASLSGAVEFPLEGSGVGETRLNESASNGLDVHAGVPEQGVLSSLVPEAVKYDEPVPQIQWLLESLQIPVHLCPFIIHMNWRGSMGKSR</sequence>
<accession>A0AAW2KYR6</accession>
<dbReference type="EMBL" id="JACGWJ010000026">
    <property type="protein sequence ID" value="KAL0312224.1"/>
    <property type="molecule type" value="Genomic_DNA"/>
</dbReference>
<feature type="compositionally biased region" description="Polar residues" evidence="1">
    <location>
        <begin position="72"/>
        <end position="84"/>
    </location>
</feature>